<reference evidence="2 3" key="1">
    <citation type="submission" date="2023-06" db="EMBL/GenBank/DDBJ databases">
        <authorList>
            <person name="Yushchuk O."/>
            <person name="Binda E."/>
            <person name="Ruckert-Reed C."/>
            <person name="Fedorenko V."/>
            <person name="Kalinowski J."/>
            <person name="Marinelli F."/>
        </authorList>
    </citation>
    <scope>NUCLEOTIDE SEQUENCE [LARGE SCALE GENOMIC DNA]</scope>
    <source>
        <strain evidence="2 3">NRRL 3884</strain>
    </source>
</reference>
<dbReference type="Gene3D" id="3.40.50.150">
    <property type="entry name" value="Vaccinia Virus protein VP39"/>
    <property type="match status" value="1"/>
</dbReference>
<dbReference type="InterPro" id="IPR013216">
    <property type="entry name" value="Methyltransf_11"/>
</dbReference>
<keyword evidence="2" id="KW-0808">Transferase</keyword>
<feature type="domain" description="Methyltransferase type 11" evidence="1">
    <location>
        <begin position="46"/>
        <end position="137"/>
    </location>
</feature>
<dbReference type="Pfam" id="PF08241">
    <property type="entry name" value="Methyltransf_11"/>
    <property type="match status" value="1"/>
</dbReference>
<evidence type="ECO:0000313" key="2">
    <source>
        <dbReference type="EMBL" id="WIM94660.1"/>
    </source>
</evidence>
<dbReference type="PANTHER" id="PTHR43591">
    <property type="entry name" value="METHYLTRANSFERASE"/>
    <property type="match status" value="1"/>
</dbReference>
<dbReference type="InterPro" id="IPR029063">
    <property type="entry name" value="SAM-dependent_MTases_sf"/>
</dbReference>
<dbReference type="Proteomes" id="UP001240150">
    <property type="component" value="Chromosome"/>
</dbReference>
<dbReference type="SUPFAM" id="SSF53335">
    <property type="entry name" value="S-adenosyl-L-methionine-dependent methyltransferases"/>
    <property type="match status" value="1"/>
</dbReference>
<dbReference type="RefSeq" id="WP_284915891.1">
    <property type="nucleotide sequence ID" value="NZ_CP126980.1"/>
</dbReference>
<dbReference type="GO" id="GO:0008168">
    <property type="term" value="F:methyltransferase activity"/>
    <property type="evidence" value="ECO:0007669"/>
    <property type="project" value="UniProtKB-KW"/>
</dbReference>
<sequence length="265" mass="28279">MTDTELKSKHRAMWASGDYPAVADLVAPLGPALVEAAGIGPGQRVLDVGAGTGNAALPAARTGADVTASDLTPELLRVGEQRSDTKLIWTEADAEALPFQDAEFDTVISCIGVMFAPHHERAAAELLRVCRPGGTIALASWTPEGFIGQMFAVLKPYAAAPPPGSTPPPRWGDPAHLASLFGERVTGVSARRHSLRVDHFGTAEAFADYFKRNYGPTIAVYRNIAADPERVAALDAALTDLARRFDVGDGAMDWEYLIWTGRRTA</sequence>
<organism evidence="2 3">
    <name type="scientific">Actinoplanes oblitus</name>
    <dbReference type="NCBI Taxonomy" id="3040509"/>
    <lineage>
        <taxon>Bacteria</taxon>
        <taxon>Bacillati</taxon>
        <taxon>Actinomycetota</taxon>
        <taxon>Actinomycetes</taxon>
        <taxon>Micromonosporales</taxon>
        <taxon>Micromonosporaceae</taxon>
        <taxon>Actinoplanes</taxon>
    </lineage>
</organism>
<dbReference type="GO" id="GO:0032259">
    <property type="term" value="P:methylation"/>
    <property type="evidence" value="ECO:0007669"/>
    <property type="project" value="UniProtKB-KW"/>
</dbReference>
<name>A0ABY8WA31_9ACTN</name>
<gene>
    <name evidence="2" type="ORF">ACTOB_006701</name>
</gene>
<protein>
    <submittedName>
        <fullName evidence="2">Methyltransferase domain-containing protein</fullName>
    </submittedName>
</protein>
<keyword evidence="3" id="KW-1185">Reference proteome</keyword>
<evidence type="ECO:0000313" key="3">
    <source>
        <dbReference type="Proteomes" id="UP001240150"/>
    </source>
</evidence>
<dbReference type="EMBL" id="CP126980">
    <property type="protein sequence ID" value="WIM94660.1"/>
    <property type="molecule type" value="Genomic_DNA"/>
</dbReference>
<dbReference type="PANTHER" id="PTHR43591:SF24">
    <property type="entry name" value="2-METHOXY-6-POLYPRENYL-1,4-BENZOQUINOL METHYLASE, MITOCHONDRIAL"/>
    <property type="match status" value="1"/>
</dbReference>
<keyword evidence="2" id="KW-0489">Methyltransferase</keyword>
<accession>A0ABY8WA31</accession>
<evidence type="ECO:0000259" key="1">
    <source>
        <dbReference type="Pfam" id="PF08241"/>
    </source>
</evidence>
<proteinExistence type="predicted"/>
<dbReference type="CDD" id="cd02440">
    <property type="entry name" value="AdoMet_MTases"/>
    <property type="match status" value="1"/>
</dbReference>